<comment type="caution">
    <text evidence="1">The sequence shown here is derived from an EMBL/GenBank/DDBJ whole genome shotgun (WGS) entry which is preliminary data.</text>
</comment>
<protein>
    <submittedName>
        <fullName evidence="1">Uncharacterized protein</fullName>
    </submittedName>
</protein>
<dbReference type="EMBL" id="MLJW01000630">
    <property type="protein sequence ID" value="OIQ84275.1"/>
    <property type="molecule type" value="Genomic_DNA"/>
</dbReference>
<proteinExistence type="predicted"/>
<accession>A0A1J5R3I1</accession>
<organism evidence="1">
    <name type="scientific">mine drainage metagenome</name>
    <dbReference type="NCBI Taxonomy" id="410659"/>
    <lineage>
        <taxon>unclassified sequences</taxon>
        <taxon>metagenomes</taxon>
        <taxon>ecological metagenomes</taxon>
    </lineage>
</organism>
<gene>
    <name evidence="1" type="ORF">GALL_339040</name>
</gene>
<reference evidence="1" key="1">
    <citation type="submission" date="2016-10" db="EMBL/GenBank/DDBJ databases">
        <title>Sequence of Gallionella enrichment culture.</title>
        <authorList>
            <person name="Poehlein A."/>
            <person name="Muehling M."/>
            <person name="Daniel R."/>
        </authorList>
    </citation>
    <scope>NUCLEOTIDE SEQUENCE</scope>
</reference>
<name>A0A1J5R3I1_9ZZZZ</name>
<dbReference type="AlphaFoldDB" id="A0A1J5R3I1"/>
<sequence>MPLQRPRASARGNFPIQLPQGRRRGLTRIDAQIAAQLLCSKQRFGNQADIRNPTLQARNVSESAAGVRHPTSAALRQPITCLPVGWTSWKASWRTHFMHAPRTAPRTPSRAMRTKVTSMGITASLRPRPGTRRTPTRTVANGFGVTPGRGLYPRLRAAKQSERPAFTLTFPTLLLRPATRRP</sequence>
<evidence type="ECO:0000313" key="1">
    <source>
        <dbReference type="EMBL" id="OIQ84275.1"/>
    </source>
</evidence>